<protein>
    <submittedName>
        <fullName evidence="2">Uncharacterized protein</fullName>
    </submittedName>
</protein>
<sequence>MKSLLKPLLFLLFACSFFYASAQKKPRFKAKVVYKSFTQKNKYVVPQNSFRDSLVLKVGNETIVAQSFGEGHTRDTIGLFKTEMFGEQLFKKN</sequence>
<keyword evidence="3" id="KW-1185">Reference proteome</keyword>
<dbReference type="Proteomes" id="UP000541352">
    <property type="component" value="Unassembled WGS sequence"/>
</dbReference>
<accession>A0A7W5ZJ75</accession>
<gene>
    <name evidence="2" type="ORF">FHS57_002272</name>
</gene>
<keyword evidence="1" id="KW-0732">Signal</keyword>
<evidence type="ECO:0000313" key="2">
    <source>
        <dbReference type="EMBL" id="MBB3838267.1"/>
    </source>
</evidence>
<evidence type="ECO:0000313" key="3">
    <source>
        <dbReference type="Proteomes" id="UP000541352"/>
    </source>
</evidence>
<dbReference type="AlphaFoldDB" id="A0A7W5ZJ75"/>
<comment type="caution">
    <text evidence="2">The sequence shown here is derived from an EMBL/GenBank/DDBJ whole genome shotgun (WGS) entry which is preliminary data.</text>
</comment>
<feature type="chain" id="PRO_5030920257" evidence="1">
    <location>
        <begin position="23"/>
        <end position="93"/>
    </location>
</feature>
<evidence type="ECO:0000256" key="1">
    <source>
        <dbReference type="SAM" id="SignalP"/>
    </source>
</evidence>
<proteinExistence type="predicted"/>
<organism evidence="2 3">
    <name type="scientific">Runella defluvii</name>
    <dbReference type="NCBI Taxonomy" id="370973"/>
    <lineage>
        <taxon>Bacteria</taxon>
        <taxon>Pseudomonadati</taxon>
        <taxon>Bacteroidota</taxon>
        <taxon>Cytophagia</taxon>
        <taxon>Cytophagales</taxon>
        <taxon>Spirosomataceae</taxon>
        <taxon>Runella</taxon>
    </lineage>
</organism>
<reference evidence="2 3" key="1">
    <citation type="submission" date="2020-08" db="EMBL/GenBank/DDBJ databases">
        <title>Genomic Encyclopedia of Type Strains, Phase IV (KMG-IV): sequencing the most valuable type-strain genomes for metagenomic binning, comparative biology and taxonomic classification.</title>
        <authorList>
            <person name="Goeker M."/>
        </authorList>
    </citation>
    <scope>NUCLEOTIDE SEQUENCE [LARGE SCALE GENOMIC DNA]</scope>
    <source>
        <strain evidence="2 3">DSM 17976</strain>
    </source>
</reference>
<name>A0A7W5ZJ75_9BACT</name>
<feature type="signal peptide" evidence="1">
    <location>
        <begin position="1"/>
        <end position="22"/>
    </location>
</feature>
<dbReference type="EMBL" id="JACIBY010000004">
    <property type="protein sequence ID" value="MBB3838267.1"/>
    <property type="molecule type" value="Genomic_DNA"/>
</dbReference>